<evidence type="ECO:0000259" key="2">
    <source>
        <dbReference type="Pfam" id="PF09361"/>
    </source>
</evidence>
<dbReference type="InterPro" id="IPR018968">
    <property type="entry name" value="Phasin"/>
</dbReference>
<dbReference type="Proteomes" id="UP001548713">
    <property type="component" value="Unassembled WGS sequence"/>
</dbReference>
<protein>
    <submittedName>
        <fullName evidence="3">Phasin family protein</fullName>
    </submittedName>
</protein>
<accession>A0ABV2D5F0</accession>
<feature type="region of interest" description="Disordered" evidence="1">
    <location>
        <begin position="162"/>
        <end position="190"/>
    </location>
</feature>
<dbReference type="EMBL" id="JBEWLY010000027">
    <property type="protein sequence ID" value="MET1757103.1"/>
    <property type="molecule type" value="Genomic_DNA"/>
</dbReference>
<name>A0ABV2D5F0_9SPHN</name>
<feature type="domain" description="Phasin" evidence="2">
    <location>
        <begin position="237"/>
        <end position="332"/>
    </location>
</feature>
<feature type="region of interest" description="Disordered" evidence="1">
    <location>
        <begin position="1"/>
        <end position="139"/>
    </location>
</feature>
<keyword evidence="4" id="KW-1185">Reference proteome</keyword>
<evidence type="ECO:0000313" key="4">
    <source>
        <dbReference type="Proteomes" id="UP001548713"/>
    </source>
</evidence>
<evidence type="ECO:0000256" key="1">
    <source>
        <dbReference type="SAM" id="MobiDB-lite"/>
    </source>
</evidence>
<evidence type="ECO:0000313" key="3">
    <source>
        <dbReference type="EMBL" id="MET1757103.1"/>
    </source>
</evidence>
<reference evidence="3 4" key="1">
    <citation type="submission" date="2024-07" db="EMBL/GenBank/DDBJ databases">
        <title>Novosphingobium kalidii RD2P27.</title>
        <authorList>
            <person name="Sun J.-Q."/>
        </authorList>
    </citation>
    <scope>NUCLEOTIDE SEQUENCE [LARGE SCALE GENOMIC DNA]</scope>
    <source>
        <strain evidence="3 4">RD2P27</strain>
    </source>
</reference>
<organism evidence="3 4">
    <name type="scientific">Novosphingobium kalidii</name>
    <dbReference type="NCBI Taxonomy" id="3230299"/>
    <lineage>
        <taxon>Bacteria</taxon>
        <taxon>Pseudomonadati</taxon>
        <taxon>Pseudomonadota</taxon>
        <taxon>Alphaproteobacteria</taxon>
        <taxon>Sphingomonadales</taxon>
        <taxon>Sphingomonadaceae</taxon>
        <taxon>Novosphingobium</taxon>
    </lineage>
</organism>
<feature type="compositionally biased region" description="Polar residues" evidence="1">
    <location>
        <begin position="1"/>
        <end position="11"/>
    </location>
</feature>
<feature type="compositionally biased region" description="Low complexity" evidence="1">
    <location>
        <begin position="57"/>
        <end position="70"/>
    </location>
</feature>
<dbReference type="RefSeq" id="WP_353985585.1">
    <property type="nucleotide sequence ID" value="NZ_JBEWLY010000027.1"/>
</dbReference>
<comment type="caution">
    <text evidence="3">The sequence shown here is derived from an EMBL/GenBank/DDBJ whole genome shotgun (WGS) entry which is preliminary data.</text>
</comment>
<gene>
    <name evidence="3" type="ORF">ABVV53_16805</name>
</gene>
<proteinExistence type="predicted"/>
<dbReference type="Pfam" id="PF09361">
    <property type="entry name" value="Phasin_2"/>
    <property type="match status" value="1"/>
</dbReference>
<sequence>MADNETNNDGSNGLARQANGPASESGKRAVRRKAAFLSEGSRPAPPVEKPATAPEGEVSLAAVASATVTEVPPPSVASTEGKSADFSPALESSADSEVVAPEKAPSKQREQPAVNSAVVSQRERKARKGRTTATPAEAKPPVETGLVSAAIAVDEAAASAAETAVPQGSMTALASRDTPKSHDPNTKSAVSQSVFSFKDATMDMSSNFNGFQGVMSEAQAKAKEAFEKSTNVLGEVGDFTKGNVEAVIESGKIFADGCQEMGSSLVAESRTAFEAMTTDVKELAAAKSPTDFFKIQSDMVRKNFDTAVAYGSKNSEAMLKLMSDAMAPISGRVSLAVEKARQTATPSATV</sequence>